<keyword evidence="2" id="KW-0731">Sigma factor</keyword>
<dbReference type="PANTHER" id="PTHR30603">
    <property type="entry name" value="RNA POLYMERASE SIGMA FACTOR RPO"/>
    <property type="match status" value="1"/>
</dbReference>
<dbReference type="Gene3D" id="1.20.120.1810">
    <property type="match status" value="1"/>
</dbReference>
<feature type="domain" description="RNA polymerase sigma-70" evidence="5">
    <location>
        <begin position="262"/>
        <end position="288"/>
    </location>
</feature>
<proteinExistence type="predicted"/>
<dbReference type="eggNOG" id="COG0568">
    <property type="taxonomic scope" value="Bacteria"/>
</dbReference>
<dbReference type="InterPro" id="IPR000943">
    <property type="entry name" value="RNA_pol_sigma70"/>
</dbReference>
<dbReference type="InterPro" id="IPR013324">
    <property type="entry name" value="RNA_pol_sigma_r3/r4-like"/>
</dbReference>
<dbReference type="Proteomes" id="UP000016662">
    <property type="component" value="Unassembled WGS sequence"/>
</dbReference>
<dbReference type="Gene3D" id="1.10.10.10">
    <property type="entry name" value="Winged helix-like DNA-binding domain superfamily/Winged helix DNA-binding domain"/>
    <property type="match status" value="1"/>
</dbReference>
<dbReference type="SUPFAM" id="SSF88946">
    <property type="entry name" value="Sigma2 domain of RNA polymerase sigma factors"/>
    <property type="match status" value="1"/>
</dbReference>
<comment type="caution">
    <text evidence="6">The sequence shown here is derived from an EMBL/GenBank/DDBJ whole genome shotgun (WGS) entry which is preliminary data.</text>
</comment>
<sequence>MTENLQADCVQSCQACFMQYFLRQEELQMQKQEQNIKTMSPDSNEALCIRIQQGDEQAKSQLLQQNEGMIHAVAWRERRRYAYLALELEDLWAAGQLGMLRAARMFRPETGNQFATYAWPHVRQAIQREIISGGTIIRIPVHLHDRMHKLSVYREPNGSVNYEALAERVTAEERTGHGMTASEVKEFLCRVEPMVSLRSLNEMLKLDGETERQEMLAEPDARTPDEEVENHLFLEQCLEQLNPREREVIFMRYGLQNNESMTLLEVGQKLHITKERVRQLEQRAMEKMRDWLSA</sequence>
<dbReference type="Pfam" id="PF04545">
    <property type="entry name" value="Sigma70_r4"/>
    <property type="match status" value="1"/>
</dbReference>
<dbReference type="InterPro" id="IPR014284">
    <property type="entry name" value="RNA_pol_sigma-70_dom"/>
</dbReference>
<dbReference type="NCBIfam" id="TIGR02937">
    <property type="entry name" value="sigma70-ECF"/>
    <property type="match status" value="1"/>
</dbReference>
<dbReference type="GO" id="GO:0016987">
    <property type="term" value="F:sigma factor activity"/>
    <property type="evidence" value="ECO:0007669"/>
    <property type="project" value="UniProtKB-KW"/>
</dbReference>
<dbReference type="OrthoDB" id="9809557at2"/>
<name>U2KWE9_9FIRM</name>
<dbReference type="STRING" id="411473.RUMCAL_01036"/>
<dbReference type="InterPro" id="IPR007630">
    <property type="entry name" value="RNA_pol_sigma70_r4"/>
</dbReference>
<evidence type="ECO:0000259" key="5">
    <source>
        <dbReference type="PROSITE" id="PS00716"/>
    </source>
</evidence>
<dbReference type="CDD" id="cd06171">
    <property type="entry name" value="Sigma70_r4"/>
    <property type="match status" value="1"/>
</dbReference>
<dbReference type="AlphaFoldDB" id="U2KWE9"/>
<dbReference type="InterPro" id="IPR007627">
    <property type="entry name" value="RNA_pol_sigma70_r2"/>
</dbReference>
<dbReference type="InterPro" id="IPR036388">
    <property type="entry name" value="WH-like_DNA-bd_sf"/>
</dbReference>
<evidence type="ECO:0000313" key="7">
    <source>
        <dbReference type="Proteomes" id="UP000016662"/>
    </source>
</evidence>
<dbReference type="PROSITE" id="PS00716">
    <property type="entry name" value="SIGMA70_2"/>
    <property type="match status" value="1"/>
</dbReference>
<reference evidence="6 7" key="1">
    <citation type="submission" date="2013-07" db="EMBL/GenBank/DDBJ databases">
        <authorList>
            <person name="Weinstock G."/>
            <person name="Sodergren E."/>
            <person name="Wylie T."/>
            <person name="Fulton L."/>
            <person name="Fulton R."/>
            <person name="Fronick C."/>
            <person name="O'Laughlin M."/>
            <person name="Godfrey J."/>
            <person name="Miner T."/>
            <person name="Herter B."/>
            <person name="Appelbaum E."/>
            <person name="Cordes M."/>
            <person name="Lek S."/>
            <person name="Wollam A."/>
            <person name="Pepin K.H."/>
            <person name="Palsikar V.B."/>
            <person name="Mitreva M."/>
            <person name="Wilson R.K."/>
        </authorList>
    </citation>
    <scope>NUCLEOTIDE SEQUENCE [LARGE SCALE GENOMIC DNA]</scope>
    <source>
        <strain evidence="6 7">ATCC 27760</strain>
    </source>
</reference>
<gene>
    <name evidence="6" type="ORF">RUMCAL_01036</name>
</gene>
<dbReference type="PANTHER" id="PTHR30603:SF47">
    <property type="entry name" value="RNA POLYMERASE SIGMA FACTOR SIGD, CHLOROPLASTIC"/>
    <property type="match status" value="1"/>
</dbReference>
<keyword evidence="1" id="KW-0805">Transcription regulation</keyword>
<evidence type="ECO:0000256" key="1">
    <source>
        <dbReference type="ARBA" id="ARBA00023015"/>
    </source>
</evidence>
<dbReference type="GO" id="GO:0006352">
    <property type="term" value="P:DNA-templated transcription initiation"/>
    <property type="evidence" value="ECO:0007669"/>
    <property type="project" value="InterPro"/>
</dbReference>
<dbReference type="PRINTS" id="PR00046">
    <property type="entry name" value="SIGMA70FCT"/>
</dbReference>
<dbReference type="HOGENOM" id="CLU_014793_3_5_9"/>
<accession>U2KWE9</accession>
<organism evidence="6 7">
    <name type="scientific">Ruminococcus callidus ATCC 27760</name>
    <dbReference type="NCBI Taxonomy" id="411473"/>
    <lineage>
        <taxon>Bacteria</taxon>
        <taxon>Bacillati</taxon>
        <taxon>Bacillota</taxon>
        <taxon>Clostridia</taxon>
        <taxon>Eubacteriales</taxon>
        <taxon>Oscillospiraceae</taxon>
        <taxon>Ruminococcus</taxon>
    </lineage>
</organism>
<evidence type="ECO:0000256" key="4">
    <source>
        <dbReference type="ARBA" id="ARBA00023163"/>
    </source>
</evidence>
<dbReference type="InterPro" id="IPR013325">
    <property type="entry name" value="RNA_pol_sigma_r2"/>
</dbReference>
<dbReference type="PATRIC" id="fig|411473.3.peg.854"/>
<dbReference type="InterPro" id="IPR050239">
    <property type="entry name" value="Sigma-70_RNA_pol_init_factors"/>
</dbReference>
<dbReference type="GO" id="GO:0003677">
    <property type="term" value="F:DNA binding"/>
    <property type="evidence" value="ECO:0007669"/>
    <property type="project" value="UniProtKB-KW"/>
</dbReference>
<dbReference type="SUPFAM" id="SSF88659">
    <property type="entry name" value="Sigma3 and sigma4 domains of RNA polymerase sigma factors"/>
    <property type="match status" value="1"/>
</dbReference>
<dbReference type="Pfam" id="PF04542">
    <property type="entry name" value="Sigma70_r2"/>
    <property type="match status" value="1"/>
</dbReference>
<evidence type="ECO:0000256" key="2">
    <source>
        <dbReference type="ARBA" id="ARBA00023082"/>
    </source>
</evidence>
<evidence type="ECO:0000313" key="6">
    <source>
        <dbReference type="EMBL" id="ERJ96597.1"/>
    </source>
</evidence>
<protein>
    <submittedName>
        <fullName evidence="6">Sigma-70, region 4</fullName>
    </submittedName>
</protein>
<keyword evidence="7" id="KW-1185">Reference proteome</keyword>
<dbReference type="EMBL" id="AWVF01000115">
    <property type="protein sequence ID" value="ERJ96597.1"/>
    <property type="molecule type" value="Genomic_DNA"/>
</dbReference>
<keyword evidence="3" id="KW-0238">DNA-binding</keyword>
<evidence type="ECO:0000256" key="3">
    <source>
        <dbReference type="ARBA" id="ARBA00023125"/>
    </source>
</evidence>
<keyword evidence="4" id="KW-0804">Transcription</keyword>